<evidence type="ECO:0000256" key="3">
    <source>
        <dbReference type="ARBA" id="ARBA00022448"/>
    </source>
</evidence>
<reference evidence="16" key="1">
    <citation type="submission" date="2017-04" db="EMBL/GenBank/DDBJ databases">
        <authorList>
            <person name="Varghese N."/>
            <person name="Submissions S."/>
        </authorList>
    </citation>
    <scope>NUCLEOTIDE SEQUENCE [LARGE SCALE GENOMIC DNA]</scope>
    <source>
        <strain evidence="16">Dd16</strain>
    </source>
</reference>
<dbReference type="GO" id="GO:0005886">
    <property type="term" value="C:plasma membrane"/>
    <property type="evidence" value="ECO:0007669"/>
    <property type="project" value="UniProtKB-SubCell"/>
</dbReference>
<evidence type="ECO:0000256" key="12">
    <source>
        <dbReference type="ARBA" id="ARBA00037975"/>
    </source>
</evidence>
<keyword evidence="7" id="KW-0479">Metal-binding</keyword>
<evidence type="ECO:0000256" key="5">
    <source>
        <dbReference type="ARBA" id="ARBA00022617"/>
    </source>
</evidence>
<comment type="subcellular location">
    <subcellularLocation>
        <location evidence="2">Cell membrane</location>
        <topology evidence="2">Multi-pass membrane protein</topology>
    </subcellularLocation>
</comment>
<keyword evidence="8" id="KW-0249">Electron transport</keyword>
<comment type="cofactor">
    <cofactor evidence="1">
        <name>heme b</name>
        <dbReference type="ChEBI" id="CHEBI:60344"/>
    </cofactor>
</comment>
<keyword evidence="11 13" id="KW-0472">Membrane</keyword>
<dbReference type="GO" id="GO:0009055">
    <property type="term" value="F:electron transfer activity"/>
    <property type="evidence" value="ECO:0007669"/>
    <property type="project" value="InterPro"/>
</dbReference>
<dbReference type="PANTHER" id="PTHR30529:SF1">
    <property type="entry name" value="CYTOCHROME B561 HOMOLOG 2"/>
    <property type="match status" value="1"/>
</dbReference>
<dbReference type="AlphaFoldDB" id="A0A1X7GUV6"/>
<evidence type="ECO:0000256" key="10">
    <source>
        <dbReference type="ARBA" id="ARBA00023004"/>
    </source>
</evidence>
<feature type="transmembrane region" description="Helical" evidence="13">
    <location>
        <begin position="155"/>
        <end position="172"/>
    </location>
</feature>
<dbReference type="GO" id="GO:0020037">
    <property type="term" value="F:heme binding"/>
    <property type="evidence" value="ECO:0007669"/>
    <property type="project" value="TreeGrafter"/>
</dbReference>
<gene>
    <name evidence="15" type="ORF">SAMN06295910_2288</name>
</gene>
<keyword evidence="4" id="KW-1003">Cell membrane</keyword>
<dbReference type="GO" id="GO:0022904">
    <property type="term" value="P:respiratory electron transport chain"/>
    <property type="evidence" value="ECO:0007669"/>
    <property type="project" value="InterPro"/>
</dbReference>
<keyword evidence="3" id="KW-0813">Transport</keyword>
<dbReference type="EMBL" id="LT840185">
    <property type="protein sequence ID" value="SMF74900.1"/>
    <property type="molecule type" value="Genomic_DNA"/>
</dbReference>
<keyword evidence="5" id="KW-0349">Heme</keyword>
<evidence type="ECO:0000313" key="15">
    <source>
        <dbReference type="EMBL" id="SMF74900.1"/>
    </source>
</evidence>
<feature type="transmembrane region" description="Helical" evidence="13">
    <location>
        <begin position="102"/>
        <end position="122"/>
    </location>
</feature>
<protein>
    <submittedName>
        <fullName evidence="15">Cytochrome b561</fullName>
    </submittedName>
</protein>
<evidence type="ECO:0000256" key="4">
    <source>
        <dbReference type="ARBA" id="ARBA00022475"/>
    </source>
</evidence>
<name>A0A1X7GUV6_9SPHN</name>
<evidence type="ECO:0000259" key="14">
    <source>
        <dbReference type="Pfam" id="PF01292"/>
    </source>
</evidence>
<dbReference type="SUPFAM" id="SSF81342">
    <property type="entry name" value="Transmembrane di-heme cytochromes"/>
    <property type="match status" value="1"/>
</dbReference>
<evidence type="ECO:0000256" key="8">
    <source>
        <dbReference type="ARBA" id="ARBA00022982"/>
    </source>
</evidence>
<dbReference type="Gene3D" id="1.20.950.20">
    <property type="entry name" value="Transmembrane di-heme cytochromes, Chain C"/>
    <property type="match status" value="1"/>
</dbReference>
<proteinExistence type="inferred from homology"/>
<keyword evidence="16" id="KW-1185">Reference proteome</keyword>
<sequence>MATVPEATPQQRALLRYDNGAVALHWITAVLLLTQIWVGFTFHGMERGPERMEVFTWHKTLGVLILLLALVRLAWRLGHKPPPYPEQLPRWERLAATWNHRLFYAIIIILPLTGLAAISGGAEDSTTGLVGGIPFPLIPGLSEDFGDAMGDFHELLVTGTLILLAIHVLAALKHQFVDRSRVAGRMPPFRAPGHESALPRD</sequence>
<keyword evidence="6 13" id="KW-0812">Transmembrane</keyword>
<dbReference type="Pfam" id="PF01292">
    <property type="entry name" value="Ni_hydr_CYTB"/>
    <property type="match status" value="1"/>
</dbReference>
<dbReference type="InterPro" id="IPR016174">
    <property type="entry name" value="Di-haem_cyt_TM"/>
</dbReference>
<feature type="transmembrane region" description="Helical" evidence="13">
    <location>
        <begin position="54"/>
        <end position="75"/>
    </location>
</feature>
<dbReference type="OrthoDB" id="1247465at2"/>
<feature type="transmembrane region" description="Helical" evidence="13">
    <location>
        <begin position="21"/>
        <end position="42"/>
    </location>
</feature>
<evidence type="ECO:0000313" key="16">
    <source>
        <dbReference type="Proteomes" id="UP000192934"/>
    </source>
</evidence>
<evidence type="ECO:0000256" key="11">
    <source>
        <dbReference type="ARBA" id="ARBA00023136"/>
    </source>
</evidence>
<comment type="similarity">
    <text evidence="12">Belongs to the cytochrome b561 family.</text>
</comment>
<evidence type="ECO:0000256" key="7">
    <source>
        <dbReference type="ARBA" id="ARBA00022723"/>
    </source>
</evidence>
<evidence type="ECO:0000256" key="6">
    <source>
        <dbReference type="ARBA" id="ARBA00022692"/>
    </source>
</evidence>
<dbReference type="InterPro" id="IPR011577">
    <property type="entry name" value="Cyt_b561_bac/Ni-Hgenase"/>
</dbReference>
<evidence type="ECO:0000256" key="1">
    <source>
        <dbReference type="ARBA" id="ARBA00001970"/>
    </source>
</evidence>
<feature type="domain" description="Cytochrome b561 bacterial/Ni-hydrogenase" evidence="14">
    <location>
        <begin position="16"/>
        <end position="186"/>
    </location>
</feature>
<evidence type="ECO:0000256" key="2">
    <source>
        <dbReference type="ARBA" id="ARBA00004651"/>
    </source>
</evidence>
<keyword evidence="10" id="KW-0408">Iron</keyword>
<dbReference type="RefSeq" id="WP_085218885.1">
    <property type="nucleotide sequence ID" value="NZ_LT840185.1"/>
</dbReference>
<evidence type="ECO:0000256" key="9">
    <source>
        <dbReference type="ARBA" id="ARBA00022989"/>
    </source>
</evidence>
<organism evidence="15 16">
    <name type="scientific">Allosphingosinicella indica</name>
    <dbReference type="NCBI Taxonomy" id="941907"/>
    <lineage>
        <taxon>Bacteria</taxon>
        <taxon>Pseudomonadati</taxon>
        <taxon>Pseudomonadota</taxon>
        <taxon>Alphaproteobacteria</taxon>
        <taxon>Sphingomonadales</taxon>
        <taxon>Sphingomonadaceae</taxon>
        <taxon>Allosphingosinicella</taxon>
    </lineage>
</organism>
<accession>A0A1X7GUV6</accession>
<dbReference type="PANTHER" id="PTHR30529">
    <property type="entry name" value="CYTOCHROME B561"/>
    <property type="match status" value="1"/>
</dbReference>
<dbReference type="GO" id="GO:0046872">
    <property type="term" value="F:metal ion binding"/>
    <property type="evidence" value="ECO:0007669"/>
    <property type="project" value="UniProtKB-KW"/>
</dbReference>
<dbReference type="STRING" id="941907.SAMN06295910_2288"/>
<keyword evidence="9 13" id="KW-1133">Transmembrane helix</keyword>
<evidence type="ECO:0000256" key="13">
    <source>
        <dbReference type="SAM" id="Phobius"/>
    </source>
</evidence>
<dbReference type="Proteomes" id="UP000192934">
    <property type="component" value="Chromosome I"/>
</dbReference>
<dbReference type="InterPro" id="IPR052168">
    <property type="entry name" value="Cytochrome_b561_oxidase"/>
</dbReference>